<dbReference type="AlphaFoldDB" id="B2HL28"/>
<dbReference type="KEGG" id="mmi:MMAR_3588"/>
<dbReference type="Proteomes" id="UP000001190">
    <property type="component" value="Chromosome"/>
</dbReference>
<evidence type="ECO:0000256" key="1">
    <source>
        <dbReference type="SAM" id="Phobius"/>
    </source>
</evidence>
<dbReference type="HOGENOM" id="CLU_089280_0_0_11"/>
<organism evidence="2 3">
    <name type="scientific">Mycobacterium marinum (strain ATCC BAA-535 / M)</name>
    <dbReference type="NCBI Taxonomy" id="216594"/>
    <lineage>
        <taxon>Bacteria</taxon>
        <taxon>Bacillati</taxon>
        <taxon>Actinomycetota</taxon>
        <taxon>Actinomycetes</taxon>
        <taxon>Mycobacteriales</taxon>
        <taxon>Mycobacteriaceae</taxon>
        <taxon>Mycobacterium</taxon>
        <taxon>Mycobacterium ulcerans group</taxon>
    </lineage>
</organism>
<evidence type="ECO:0000313" key="2">
    <source>
        <dbReference type="EMBL" id="ACC42004.1"/>
    </source>
</evidence>
<dbReference type="EMBL" id="CP000854">
    <property type="protein sequence ID" value="ACC42004.1"/>
    <property type="molecule type" value="Genomic_DNA"/>
</dbReference>
<dbReference type="STRING" id="216594.MMAR_3588"/>
<name>B2HL28_MYCMM</name>
<feature type="transmembrane region" description="Helical" evidence="1">
    <location>
        <begin position="6"/>
        <end position="28"/>
    </location>
</feature>
<keyword evidence="3" id="KW-1185">Reference proteome</keyword>
<sequence>MDANAWAAVAALAQVATVAIAGWALVYARGQVREARETRERVTQPNVVVYIDHNPKNFQYLDFVVKNFGETPAYSIRVTLARLDVSPYHNNITGEDVGVTELAVPEHIAVLAPGQEWRSLWDSAVKRKQHSDELSDEPVLGHVSFWDKINSDPTVSAPFDNPIWIDPKMYRNMLRLSAVEPAQQISQEIAKVAKALEH</sequence>
<accession>B2HL28</accession>
<dbReference type="RefSeq" id="WP_012395215.1">
    <property type="nucleotide sequence ID" value="NC_010612.1"/>
</dbReference>
<protein>
    <submittedName>
        <fullName evidence="2">Uncharacterized protein</fullName>
    </submittedName>
</protein>
<proteinExistence type="predicted"/>
<evidence type="ECO:0000313" key="3">
    <source>
        <dbReference type="Proteomes" id="UP000001190"/>
    </source>
</evidence>
<reference evidence="2 3" key="1">
    <citation type="journal article" date="2008" name="Genome Res.">
        <title>Insights from the complete genome sequence of Mycobacterium marinum on the evolution of Mycobacterium tuberculosis.</title>
        <authorList>
            <person name="Stinear T.P."/>
            <person name="Seemann T."/>
            <person name="Harrison P.F."/>
            <person name="Jenkin G.A."/>
            <person name="Davies J.K."/>
            <person name="Johnson P.D."/>
            <person name="Abdellah Z."/>
            <person name="Arrowsmith C."/>
            <person name="Chillingworth T."/>
            <person name="Churcher C."/>
            <person name="Clarke K."/>
            <person name="Cronin A."/>
            <person name="Davis P."/>
            <person name="Goodhead I."/>
            <person name="Holroyd N."/>
            <person name="Jagels K."/>
            <person name="Lord A."/>
            <person name="Moule S."/>
            <person name="Mungall K."/>
            <person name="Norbertczak H."/>
            <person name="Quail M.A."/>
            <person name="Rabbinowitsch E."/>
            <person name="Walker D."/>
            <person name="White B."/>
            <person name="Whitehead S."/>
            <person name="Small P.L."/>
            <person name="Brosch R."/>
            <person name="Ramakrishnan L."/>
            <person name="Fischbach M.A."/>
            <person name="Parkhill J."/>
            <person name="Cole S.T."/>
        </authorList>
    </citation>
    <scope>NUCLEOTIDE SEQUENCE [LARGE SCALE GENOMIC DNA]</scope>
    <source>
        <strain evidence="3">ATCC BAA-535 / M</strain>
    </source>
</reference>
<dbReference type="OrthoDB" id="3700439at2"/>
<dbReference type="eggNOG" id="ENOG5033ETZ">
    <property type="taxonomic scope" value="Bacteria"/>
</dbReference>
<keyword evidence="1" id="KW-0812">Transmembrane</keyword>
<keyword evidence="1" id="KW-0472">Membrane</keyword>
<gene>
    <name evidence="2" type="ordered locus">MMAR_3588</name>
</gene>
<keyword evidence="1" id="KW-1133">Transmembrane helix</keyword>